<evidence type="ECO:0000313" key="4">
    <source>
        <dbReference type="Proteomes" id="UP000053237"/>
    </source>
</evidence>
<dbReference type="EMBL" id="CAIX01000046">
    <property type="protein sequence ID" value="CCI43269.1"/>
    <property type="molecule type" value="Genomic_DNA"/>
</dbReference>
<dbReference type="AlphaFoldDB" id="A0A024G9B3"/>
<dbReference type="OrthoDB" id="164272at2759"/>
<feature type="region of interest" description="Disordered" evidence="1">
    <location>
        <begin position="14"/>
        <end position="51"/>
    </location>
</feature>
<dbReference type="Proteomes" id="UP000053237">
    <property type="component" value="Unassembled WGS sequence"/>
</dbReference>
<organism evidence="3 4">
    <name type="scientific">Albugo candida</name>
    <dbReference type="NCBI Taxonomy" id="65357"/>
    <lineage>
        <taxon>Eukaryota</taxon>
        <taxon>Sar</taxon>
        <taxon>Stramenopiles</taxon>
        <taxon>Oomycota</taxon>
        <taxon>Peronosporomycetes</taxon>
        <taxon>Albuginales</taxon>
        <taxon>Albuginaceae</taxon>
        <taxon>Albugo</taxon>
    </lineage>
</organism>
<feature type="domain" description="WRKY19-like zinc finger" evidence="2">
    <location>
        <begin position="387"/>
        <end position="410"/>
    </location>
</feature>
<comment type="caution">
    <text evidence="3">The sequence shown here is derived from an EMBL/GenBank/DDBJ whole genome shotgun (WGS) entry which is preliminary data.</text>
</comment>
<dbReference type="InParanoid" id="A0A024G9B3"/>
<accession>A0A024G9B3</accession>
<dbReference type="InterPro" id="IPR056866">
    <property type="entry name" value="Znf_WRKY19"/>
</dbReference>
<dbReference type="PANTHER" id="PTHR31827">
    <property type="entry name" value="EMB|CAB89363.1"/>
    <property type="match status" value="1"/>
</dbReference>
<dbReference type="STRING" id="65357.A0A024G9B3"/>
<name>A0A024G9B3_9STRA</name>
<protein>
    <recommendedName>
        <fullName evidence="2">WRKY19-like zinc finger domain-containing protein</fullName>
    </recommendedName>
</protein>
<evidence type="ECO:0000256" key="1">
    <source>
        <dbReference type="SAM" id="MobiDB-lite"/>
    </source>
</evidence>
<proteinExistence type="predicted"/>
<reference evidence="3 4" key="1">
    <citation type="submission" date="2012-05" db="EMBL/GenBank/DDBJ databases">
        <title>Recombination and specialization in a pathogen metapopulation.</title>
        <authorList>
            <person name="Gardiner A."/>
            <person name="Kemen E."/>
            <person name="Schultz-Larsen T."/>
            <person name="MacLean D."/>
            <person name="Van Oosterhout C."/>
            <person name="Jones J.D.G."/>
        </authorList>
    </citation>
    <scope>NUCLEOTIDE SEQUENCE [LARGE SCALE GENOMIC DNA]</scope>
    <source>
        <strain evidence="3 4">Ac Nc2</strain>
    </source>
</reference>
<gene>
    <name evidence="3" type="ORF">BN9_040530</name>
</gene>
<dbReference type="PANTHER" id="PTHR31827:SF1">
    <property type="entry name" value="EMB|CAB89363.1"/>
    <property type="match status" value="1"/>
</dbReference>
<dbReference type="Pfam" id="PF24906">
    <property type="entry name" value="Zf_WRKY19"/>
    <property type="match status" value="2"/>
</dbReference>
<feature type="domain" description="WRKY19-like zinc finger" evidence="2">
    <location>
        <begin position="411"/>
        <end position="434"/>
    </location>
</feature>
<evidence type="ECO:0000259" key="2">
    <source>
        <dbReference type="Pfam" id="PF24906"/>
    </source>
</evidence>
<keyword evidence="4" id="KW-1185">Reference proteome</keyword>
<feature type="compositionally biased region" description="Polar residues" evidence="1">
    <location>
        <begin position="14"/>
        <end position="45"/>
    </location>
</feature>
<evidence type="ECO:0000313" key="3">
    <source>
        <dbReference type="EMBL" id="CCI43269.1"/>
    </source>
</evidence>
<sequence length="502" mass="54781">MDWMRNREQILTVHSSKPVSSAAGQERPTFTISSAEESQNKSQLYEPNPPKFVLIDSKNRIRELTETSSSISIPSIGSFSAPKTQPIPVPSIRNLSLETSQNRGSIQISNLEEDDDSIHPTQRMLEQQLQYQRQEMKYHIQPPKCTFQSCNAHTPNTSDQQFIQQNCMQPHAATYSDSKSAQVRFRSETESCKANVHGLAASLPARSTLSSTFGNDYVGIPCKNHFDKNVSFALGSSPRLPSLDEFRADSKFRMALASPAISLRSGLQSSYPQLGFIPPQGAESSSSSLASSYSYPHLQSPNLSQTSSSGYVDTKPSMECVMSDEDEVKGERNIVSAAMLLSSSMPASTTAMGDPMASTLRSGRVCRQTNCSNVARSRGLCRTHGGGKRCSHPHCNKSAQANRKCIAHGGGTPCSFPDCEKTAQSRGLCKAHGGGARCKFPKCPKSSQSRGLCRGHGGGIKCKADGCEKWVQRNGYCIKHGREFGIPNPREAINLRERAMTT</sequence>